<dbReference type="PANTHER" id="PTHR34144:SF7">
    <property type="entry name" value="EXPORT PROTEIN (CAP59), PUTATIVE (AFU_ORTHOLOGUE AFUA_7G05020)-RELATED"/>
    <property type="match status" value="1"/>
</dbReference>
<evidence type="ECO:0000313" key="1">
    <source>
        <dbReference type="EMBL" id="KAK5170221.1"/>
    </source>
</evidence>
<dbReference type="Pfam" id="PF11735">
    <property type="entry name" value="CAP59_mtransfer"/>
    <property type="match status" value="1"/>
</dbReference>
<evidence type="ECO:0000313" key="2">
    <source>
        <dbReference type="Proteomes" id="UP001337655"/>
    </source>
</evidence>
<gene>
    <name evidence="1" type="ORF">LTR77_004807</name>
</gene>
<dbReference type="EMBL" id="JAVRRT010000007">
    <property type="protein sequence ID" value="KAK5170221.1"/>
    <property type="molecule type" value="Genomic_DNA"/>
</dbReference>
<dbReference type="InterPro" id="IPR021047">
    <property type="entry name" value="Mannosyltransferase_CMT1"/>
</dbReference>
<keyword evidence="2" id="KW-1185">Reference proteome</keyword>
<accession>A0AAV9PB27</accession>
<dbReference type="RefSeq" id="XP_064659419.1">
    <property type="nucleotide sequence ID" value="XM_064802058.1"/>
</dbReference>
<protein>
    <recommendedName>
        <fullName evidence="3">Glycosyltransferase family 69 protein</fullName>
    </recommendedName>
</protein>
<dbReference type="PANTHER" id="PTHR34144">
    <property type="entry name" value="CHROMOSOME 8, WHOLE GENOME SHOTGUN SEQUENCE"/>
    <property type="match status" value="1"/>
</dbReference>
<name>A0AAV9PB27_9PEZI</name>
<dbReference type="Proteomes" id="UP001337655">
    <property type="component" value="Unassembled WGS sequence"/>
</dbReference>
<dbReference type="AlphaFoldDB" id="A0AAV9PB27"/>
<comment type="caution">
    <text evidence="1">The sequence shown here is derived from an EMBL/GenBank/DDBJ whole genome shotgun (WGS) entry which is preliminary data.</text>
</comment>
<proteinExistence type="predicted"/>
<organism evidence="1 2">
    <name type="scientific">Saxophila tyrrhenica</name>
    <dbReference type="NCBI Taxonomy" id="1690608"/>
    <lineage>
        <taxon>Eukaryota</taxon>
        <taxon>Fungi</taxon>
        <taxon>Dikarya</taxon>
        <taxon>Ascomycota</taxon>
        <taxon>Pezizomycotina</taxon>
        <taxon>Dothideomycetes</taxon>
        <taxon>Dothideomycetidae</taxon>
        <taxon>Mycosphaerellales</taxon>
        <taxon>Extremaceae</taxon>
        <taxon>Saxophila</taxon>
    </lineage>
</organism>
<dbReference type="GeneID" id="89926151"/>
<evidence type="ECO:0008006" key="3">
    <source>
        <dbReference type="Google" id="ProtNLM"/>
    </source>
</evidence>
<sequence>MLFRPSRHLLRSRILRVAILIFIVWTLLEASYIHRNLSANEPLAPRRASTEKVFIAGLPWNNEIILRTHLINQIRDVVHALGISNVFISIYENGSYDGTKDALRDLHRELDELGVRTKFVLDETSHEDIVKARPTTPQEGWIKIQQTGFEKFDIHQGDYALRRIHYLAQLRNKALEPLVELGKKGEKFDRVLFLNDVVFSADDVLNLLQTKDGKYAAACSLDFESPPAFYDTFALRDSEGYPALMQTWPFFRSAASRDAAMVNDPVPVRSCWNGIVAMPASPFYSPTTRLRFRGVPDTLAAHHIEGSECCLIHADNPLSSSLGVWINPNVRVGYCHADLHKPEKAKFKLDWDVFKGLCQMNYDAVHPAGGDTWIGLMRVAVGLWENRLRRWVTWGEVVSRKVAREVGTWEREGHSEAGKMCLVDEMHVIEPHGWLHV</sequence>
<reference evidence="1 2" key="1">
    <citation type="submission" date="2023-08" db="EMBL/GenBank/DDBJ databases">
        <title>Black Yeasts Isolated from many extreme environments.</title>
        <authorList>
            <person name="Coleine C."/>
            <person name="Stajich J.E."/>
            <person name="Selbmann L."/>
        </authorList>
    </citation>
    <scope>NUCLEOTIDE SEQUENCE [LARGE SCALE GENOMIC DNA]</scope>
    <source>
        <strain evidence="1 2">CCFEE 5935</strain>
    </source>
</reference>